<dbReference type="RefSeq" id="WP_127841045.1">
    <property type="nucleotide sequence ID" value="NZ_CADEVY010000015.1"/>
</dbReference>
<evidence type="ECO:0000313" key="2">
    <source>
        <dbReference type="Proteomes" id="UP000029590"/>
    </source>
</evidence>
<dbReference type="EMBL" id="JPGG01000017">
    <property type="protein sequence ID" value="KGC11235.1"/>
    <property type="molecule type" value="Genomic_DNA"/>
</dbReference>
<name>A0AAW3ET64_BURGA</name>
<sequence length="222" mass="23875">MTKNDLTSSIRIEPPRPGKVAMKANAYRTARQSNSQLLPMFPYDGPGDIVVTCAAIRAGGAAGRLGYFLHMNSVDEVMVSFGSNGRVRTGDVNVGPRTHGVGGSTDVEFFALTTVTQRQLECGEQPEAIIFSCESCREEVFRHEFTGLGVDGAESRFPGLPSIIGAAQGAKTFNASEAARTCPACGHVNQTFPIDKWGWDVYDARTEIAETAWRALEGVVAK</sequence>
<evidence type="ECO:0000313" key="1">
    <source>
        <dbReference type="EMBL" id="KGC11235.1"/>
    </source>
</evidence>
<reference evidence="1 2" key="1">
    <citation type="submission" date="2014-04" db="EMBL/GenBank/DDBJ databases">
        <authorList>
            <person name="Bishop-Lilly K.A."/>
            <person name="Broomall S.M."/>
            <person name="Chain P.S."/>
            <person name="Chertkov O."/>
            <person name="Coyne S.R."/>
            <person name="Daligault H.E."/>
            <person name="Davenport K.W."/>
            <person name="Erkkila T."/>
            <person name="Frey K.G."/>
            <person name="Gibbons H.S."/>
            <person name="Gu W."/>
            <person name="Jaissle J."/>
            <person name="Johnson S.L."/>
            <person name="Koroleva G.I."/>
            <person name="Ladner J.T."/>
            <person name="Lo C.-C."/>
            <person name="Minogue T.D."/>
            <person name="Munk C."/>
            <person name="Palacios G.F."/>
            <person name="Redden C.L."/>
            <person name="Rosenzweig C.N."/>
            <person name="Scholz M.B."/>
            <person name="Teshima H."/>
            <person name="Xu Y."/>
        </authorList>
    </citation>
    <scope>NUCLEOTIDE SEQUENCE [LARGE SCALE GENOMIC DNA]</scope>
    <source>
        <strain evidence="2">gladioli</strain>
    </source>
</reference>
<dbReference type="Proteomes" id="UP000029590">
    <property type="component" value="Unassembled WGS sequence"/>
</dbReference>
<dbReference type="AlphaFoldDB" id="A0AAW3ET64"/>
<gene>
    <name evidence="1" type="ORF">DM48_7350</name>
</gene>
<dbReference type="KEGG" id="bgo:BM43_4145"/>
<proteinExistence type="predicted"/>
<organism evidence="1 2">
    <name type="scientific">Burkholderia gladioli</name>
    <name type="common">Pseudomonas marginata</name>
    <name type="synonym">Phytomonas marginata</name>
    <dbReference type="NCBI Taxonomy" id="28095"/>
    <lineage>
        <taxon>Bacteria</taxon>
        <taxon>Pseudomonadati</taxon>
        <taxon>Pseudomonadota</taxon>
        <taxon>Betaproteobacteria</taxon>
        <taxon>Burkholderiales</taxon>
        <taxon>Burkholderiaceae</taxon>
        <taxon>Burkholderia</taxon>
    </lineage>
</organism>
<accession>A0AAW3ET64</accession>
<comment type="caution">
    <text evidence="1">The sequence shown here is derived from an EMBL/GenBank/DDBJ whole genome shotgun (WGS) entry which is preliminary data.</text>
</comment>
<protein>
    <submittedName>
        <fullName evidence="1">Uncharacterized protein</fullName>
    </submittedName>
</protein>